<protein>
    <submittedName>
        <fullName evidence="6">MutT/nudix family protein</fullName>
    </submittedName>
    <submittedName>
        <fullName evidence="7">NUDIX hydrolase</fullName>
    </submittedName>
</protein>
<dbReference type="OMA" id="NDPDHEA"/>
<reference evidence="11" key="2">
    <citation type="submission" date="2015-08" db="EMBL/GenBank/DDBJ databases">
        <title>Complete genome sequence of Rothia mucilaginosa strain NUM-Rm6536.</title>
        <authorList>
            <person name="Nambu T."/>
        </authorList>
    </citation>
    <scope>NUCLEOTIDE SEQUENCE [LARGE SCALE GENOMIC DNA]</scope>
    <source>
        <strain evidence="11">NUM-Rm6536</strain>
    </source>
</reference>
<dbReference type="PANTHER" id="PTHR43736">
    <property type="entry name" value="ADP-RIBOSE PYROPHOSPHATASE"/>
    <property type="match status" value="1"/>
</dbReference>
<name>A0A0K2RYS0_9MICC</name>
<dbReference type="EMBL" id="JABZXR010000004">
    <property type="protein sequence ID" value="MBF1663268.1"/>
    <property type="molecule type" value="Genomic_DNA"/>
</dbReference>
<dbReference type="InterPro" id="IPR000086">
    <property type="entry name" value="NUDIX_hydrolase_dom"/>
</dbReference>
<dbReference type="AlphaFoldDB" id="A0A0K2RYS0"/>
<dbReference type="Proteomes" id="UP000770330">
    <property type="component" value="Unassembled WGS sequence"/>
</dbReference>
<dbReference type="PATRIC" id="fig|43675.28.peg.754"/>
<feature type="region of interest" description="Disordered" evidence="4">
    <location>
        <begin position="1"/>
        <end position="20"/>
    </location>
</feature>
<dbReference type="Proteomes" id="UP000785653">
    <property type="component" value="Unassembled WGS sequence"/>
</dbReference>
<dbReference type="RefSeq" id="WP_005504058.1">
    <property type="nucleotide sequence ID" value="NZ_AP014938.1"/>
</dbReference>
<evidence type="ECO:0000313" key="10">
    <source>
        <dbReference type="EMBL" id="MBF1673113.1"/>
    </source>
</evidence>
<evidence type="ECO:0000313" key="9">
    <source>
        <dbReference type="EMBL" id="MBF1663268.1"/>
    </source>
</evidence>
<evidence type="ECO:0000313" key="11">
    <source>
        <dbReference type="Proteomes" id="UP000066203"/>
    </source>
</evidence>
<dbReference type="GeneID" id="61436027"/>
<dbReference type="GO" id="GO:0016787">
    <property type="term" value="F:hydrolase activity"/>
    <property type="evidence" value="ECO:0007669"/>
    <property type="project" value="UniProtKB-KW"/>
</dbReference>
<evidence type="ECO:0000256" key="4">
    <source>
        <dbReference type="SAM" id="MobiDB-lite"/>
    </source>
</evidence>
<evidence type="ECO:0000259" key="5">
    <source>
        <dbReference type="PROSITE" id="PS51462"/>
    </source>
</evidence>
<evidence type="ECO:0000313" key="8">
    <source>
        <dbReference type="EMBL" id="MBF1658902.1"/>
    </source>
</evidence>
<dbReference type="InterPro" id="IPR015797">
    <property type="entry name" value="NUDIX_hydrolase-like_dom_sf"/>
</dbReference>
<dbReference type="Proteomes" id="UP000713964">
    <property type="component" value="Unassembled WGS sequence"/>
</dbReference>
<dbReference type="EMBL" id="JABZXL010000007">
    <property type="protein sequence ID" value="MBF1658902.1"/>
    <property type="molecule type" value="Genomic_DNA"/>
</dbReference>
<dbReference type="Proteomes" id="UP000756427">
    <property type="component" value="Unassembled WGS sequence"/>
</dbReference>
<gene>
    <name evidence="8" type="ORF">HXO58_03580</name>
    <name evidence="7" type="ORF">HXO61_03080</name>
    <name evidence="9" type="ORF">HXO64_01770</name>
    <name evidence="10" type="ORF">HXO65_02765</name>
    <name evidence="6" type="ORF">RM6536_0736</name>
</gene>
<feature type="domain" description="Nudix hydrolase" evidence="5">
    <location>
        <begin position="23"/>
        <end position="161"/>
    </location>
</feature>
<proteinExistence type="inferred from homology"/>
<dbReference type="PROSITE" id="PS00893">
    <property type="entry name" value="NUDIX_BOX"/>
    <property type="match status" value="1"/>
</dbReference>
<keyword evidence="2 3" id="KW-0378">Hydrolase</keyword>
<evidence type="ECO:0000313" key="7">
    <source>
        <dbReference type="EMBL" id="MBF1656901.1"/>
    </source>
</evidence>
<dbReference type="InterPro" id="IPR020476">
    <property type="entry name" value="Nudix_hydrolase"/>
</dbReference>
<dbReference type="Gene3D" id="3.90.79.10">
    <property type="entry name" value="Nucleoside Triphosphate Pyrophosphohydrolase"/>
    <property type="match status" value="1"/>
</dbReference>
<comment type="similarity">
    <text evidence="1 3">Belongs to the Nudix hydrolase family.</text>
</comment>
<evidence type="ECO:0000256" key="2">
    <source>
        <dbReference type="ARBA" id="ARBA00022801"/>
    </source>
</evidence>
<evidence type="ECO:0000256" key="3">
    <source>
        <dbReference type="RuleBase" id="RU003476"/>
    </source>
</evidence>
<dbReference type="CDD" id="cd03673">
    <property type="entry name" value="NUDIX_Ap6A_hydrolase"/>
    <property type="match status" value="1"/>
</dbReference>
<dbReference type="PANTHER" id="PTHR43736:SF1">
    <property type="entry name" value="DIHYDRONEOPTERIN TRIPHOSPHATE DIPHOSPHATASE"/>
    <property type="match status" value="1"/>
</dbReference>
<dbReference type="PROSITE" id="PS51462">
    <property type="entry name" value="NUDIX"/>
    <property type="match status" value="1"/>
</dbReference>
<dbReference type="Proteomes" id="UP000066203">
    <property type="component" value="Chromosome"/>
</dbReference>
<organism evidence="6">
    <name type="scientific">Rothia mucilaginosa</name>
    <dbReference type="NCBI Taxonomy" id="43675"/>
    <lineage>
        <taxon>Bacteria</taxon>
        <taxon>Bacillati</taxon>
        <taxon>Actinomycetota</taxon>
        <taxon>Actinomycetes</taxon>
        <taxon>Micrococcales</taxon>
        <taxon>Micrococcaceae</taxon>
        <taxon>Rothia</taxon>
    </lineage>
</organism>
<dbReference type="SUPFAM" id="SSF55811">
    <property type="entry name" value="Nudix"/>
    <property type="match status" value="1"/>
</dbReference>
<dbReference type="InterPro" id="IPR020084">
    <property type="entry name" value="NUDIX_hydrolase_CS"/>
</dbReference>
<accession>A0A0K2RYS0</accession>
<sequence>MSIPVPRAPKTRFTAPARAVPAPEEVSAGGLIIDFDRPEQLPVAIIARINRNGQREWCLPKGHIEHGETTVEAAQREISEETGITGYPVASLGTIAYWFTSNGTRIHKTVHHYLFAATGGELSIDNDPDHEAIDVAWVPLEELPTRLSFANEQHIARSAREYITTQL</sequence>
<evidence type="ECO:0000256" key="1">
    <source>
        <dbReference type="ARBA" id="ARBA00005582"/>
    </source>
</evidence>
<dbReference type="EMBL" id="JABZXS010000020">
    <property type="protein sequence ID" value="MBF1673113.1"/>
    <property type="molecule type" value="Genomic_DNA"/>
</dbReference>
<reference evidence="7" key="3">
    <citation type="submission" date="2020-04" db="EMBL/GenBank/DDBJ databases">
        <title>Deep metagenomics examines the oral microbiome during advanced dental caries in children, revealing novel taxa and co-occurrences with host molecules.</title>
        <authorList>
            <person name="Baker J.L."/>
            <person name="Morton J.T."/>
            <person name="Dinis M."/>
            <person name="Alvarez R."/>
            <person name="Tran N.C."/>
            <person name="Knight R."/>
            <person name="Edlund A."/>
        </authorList>
    </citation>
    <scope>NUCLEOTIDE SEQUENCE</scope>
    <source>
        <strain evidence="8">JCVI_29_bin.11</strain>
        <strain evidence="7">JCVI_39_bin.18</strain>
        <strain evidence="9">JCVI_44_bin.2</strain>
        <strain evidence="10">JCVI_47_bin.3</strain>
    </source>
</reference>
<dbReference type="Pfam" id="PF00293">
    <property type="entry name" value="NUDIX"/>
    <property type="match status" value="1"/>
</dbReference>
<reference evidence="6" key="1">
    <citation type="submission" date="2015-08" db="EMBL/GenBank/DDBJ databases">
        <title>Complete DNA Sequence of Pseudomonas syringae pv. actinidiae, the Causal Agent of Kiwifruit Canker Disease.</title>
        <authorList>
            <person name="Rikkerink E.H.A."/>
            <person name="Fineran P.C."/>
        </authorList>
    </citation>
    <scope>NUCLEOTIDE SEQUENCE</scope>
    <source>
        <strain evidence="6">NUM-Rm6536</strain>
    </source>
</reference>
<evidence type="ECO:0000313" key="6">
    <source>
        <dbReference type="EMBL" id="BAS19983.1"/>
    </source>
</evidence>
<dbReference type="EMBL" id="AP014938">
    <property type="protein sequence ID" value="BAS19983.1"/>
    <property type="molecule type" value="Genomic_DNA"/>
</dbReference>
<dbReference type="EMBL" id="JABZXO010000004">
    <property type="protein sequence ID" value="MBF1656901.1"/>
    <property type="molecule type" value="Genomic_DNA"/>
</dbReference>
<dbReference type="PRINTS" id="PR00502">
    <property type="entry name" value="NUDIXFAMILY"/>
</dbReference>